<name>A0A0V7ZJ38_9CYAN</name>
<dbReference type="Proteomes" id="UP000053372">
    <property type="component" value="Unassembled WGS sequence"/>
</dbReference>
<evidence type="ECO:0000313" key="1">
    <source>
        <dbReference type="EMBL" id="KST64563.1"/>
    </source>
</evidence>
<keyword evidence="3" id="KW-1185">Reference proteome</keyword>
<reference evidence="1 3" key="1">
    <citation type="journal article" date="2015" name="Genome Announc.">
        <title>Draft Genome of the Euendolithic (true boring) Cyanobacterium Mastigocoleus testarum strain BC008.</title>
        <authorList>
            <person name="Guida B.S."/>
            <person name="Garcia-Pichel F."/>
        </authorList>
    </citation>
    <scope>NUCLEOTIDE SEQUENCE [LARGE SCALE GENOMIC DNA]</scope>
    <source>
        <strain evidence="1 3">BC008</strain>
    </source>
</reference>
<protein>
    <recommendedName>
        <fullName evidence="4">CopG family transcriptional regulator</fullName>
    </recommendedName>
</protein>
<dbReference type="RefSeq" id="WP_027846391.1">
    <property type="nucleotide sequence ID" value="NZ_LMTZ01000063.1"/>
</dbReference>
<gene>
    <name evidence="2" type="ORF">BC008_00900</name>
    <name evidence="1" type="ORF">BC008_18215</name>
</gene>
<dbReference type="EMBL" id="LMTZ01000119">
    <property type="protein sequence ID" value="KST64563.1"/>
    <property type="molecule type" value="Genomic_DNA"/>
</dbReference>
<organism evidence="1 3">
    <name type="scientific">Mastigocoleus testarum BC008</name>
    <dbReference type="NCBI Taxonomy" id="371196"/>
    <lineage>
        <taxon>Bacteria</taxon>
        <taxon>Bacillati</taxon>
        <taxon>Cyanobacteriota</taxon>
        <taxon>Cyanophyceae</taxon>
        <taxon>Nostocales</taxon>
        <taxon>Hapalosiphonaceae</taxon>
        <taxon>Mastigocoleus</taxon>
    </lineage>
</organism>
<dbReference type="EMBL" id="LMTZ01000063">
    <property type="protein sequence ID" value="KST68461.1"/>
    <property type="molecule type" value="Genomic_DNA"/>
</dbReference>
<proteinExistence type="predicted"/>
<evidence type="ECO:0000313" key="2">
    <source>
        <dbReference type="EMBL" id="KST68461.1"/>
    </source>
</evidence>
<dbReference type="OrthoDB" id="516757at2"/>
<comment type="caution">
    <text evidence="1">The sequence shown here is derived from an EMBL/GenBank/DDBJ whole genome shotgun (WGS) entry which is preliminary data.</text>
</comment>
<dbReference type="AlphaFoldDB" id="A0A0V7ZJ38"/>
<evidence type="ECO:0008006" key="4">
    <source>
        <dbReference type="Google" id="ProtNLM"/>
    </source>
</evidence>
<sequence length="60" mass="6892">MSIRKGQKGLKNTPYIYDEVKKKHTLAFTPTAWELLQVKAKEQGVSVSEMIEQWIRKTAG</sequence>
<accession>A0A0V7ZJ38</accession>
<evidence type="ECO:0000313" key="3">
    <source>
        <dbReference type="Proteomes" id="UP000053372"/>
    </source>
</evidence>